<organism evidence="7 8">
    <name type="scientific">Mytilus coruscus</name>
    <name type="common">Sea mussel</name>
    <dbReference type="NCBI Taxonomy" id="42192"/>
    <lineage>
        <taxon>Eukaryota</taxon>
        <taxon>Metazoa</taxon>
        <taxon>Spiralia</taxon>
        <taxon>Lophotrochozoa</taxon>
        <taxon>Mollusca</taxon>
        <taxon>Bivalvia</taxon>
        <taxon>Autobranchia</taxon>
        <taxon>Pteriomorphia</taxon>
        <taxon>Mytilida</taxon>
        <taxon>Mytiloidea</taxon>
        <taxon>Mytilidae</taxon>
        <taxon>Mytilinae</taxon>
        <taxon>Mytilus</taxon>
    </lineage>
</organism>
<feature type="compositionally biased region" description="Pro residues" evidence="6">
    <location>
        <begin position="35"/>
        <end position="48"/>
    </location>
</feature>
<dbReference type="GO" id="GO:0045504">
    <property type="term" value="F:dynein heavy chain binding"/>
    <property type="evidence" value="ECO:0007669"/>
    <property type="project" value="TreeGrafter"/>
</dbReference>
<evidence type="ECO:0000313" key="8">
    <source>
        <dbReference type="Proteomes" id="UP000507470"/>
    </source>
</evidence>
<dbReference type="PANTHER" id="PTHR13183">
    <property type="entry name" value="AXONEMAL INNER ARM DYNEIN LIGHT CHAIN 28"/>
    <property type="match status" value="1"/>
</dbReference>
<sequence>MIPPNASLVKYDNPVLVSRNTDKKTPRARALKVTPAPPAGSGPVPSPPGKQKLAPVDAKAAQQTDEILNSILPPREWTEGGQLWVQQVSSTPATRLDVVNLQEELDRRLQQRQARETGICPVRRELYSQCFDELIRQVTINCAERGLLLLRVRDEIRMTIAAYQTLYESSVAFGMRKALQAEQGKTDMEKKITELEQEKRDLEKQVNEWKMKCEQTEKRAAEQRQVEEKKHTEEIQFLKRTTQQLKGQLEGLITPKKA</sequence>
<dbReference type="PANTHER" id="PTHR13183:SF0">
    <property type="entry name" value="AXONEMAL DYNEIN LIGHT INTERMEDIATE POLYPEPTIDE 1"/>
    <property type="match status" value="1"/>
</dbReference>
<dbReference type="OrthoDB" id="273640at2759"/>
<evidence type="ECO:0000256" key="1">
    <source>
        <dbReference type="ARBA" id="ARBA00023017"/>
    </source>
</evidence>
<accession>A0A6J8BTF0</accession>
<keyword evidence="2 5" id="KW-0175">Coiled coil</keyword>
<dbReference type="InterPro" id="IPR019347">
    <property type="entry name" value="Axonemal_dynein_light_chain"/>
</dbReference>
<dbReference type="GO" id="GO:0030286">
    <property type="term" value="C:dynein complex"/>
    <property type="evidence" value="ECO:0007669"/>
    <property type="project" value="UniProtKB-KW"/>
</dbReference>
<evidence type="ECO:0000256" key="6">
    <source>
        <dbReference type="SAM" id="MobiDB-lite"/>
    </source>
</evidence>
<evidence type="ECO:0000256" key="3">
    <source>
        <dbReference type="ARBA" id="ARBA00023175"/>
    </source>
</evidence>
<feature type="coiled-coil region" evidence="5">
    <location>
        <begin position="178"/>
        <end position="226"/>
    </location>
</feature>
<keyword evidence="8" id="KW-1185">Reference proteome</keyword>
<evidence type="ECO:0000256" key="4">
    <source>
        <dbReference type="ARBA" id="ARBA00038114"/>
    </source>
</evidence>
<evidence type="ECO:0000313" key="7">
    <source>
        <dbReference type="EMBL" id="CAC5387183.1"/>
    </source>
</evidence>
<gene>
    <name evidence="7" type="ORF">MCOR_22549</name>
</gene>
<dbReference type="GO" id="GO:0005930">
    <property type="term" value="C:axoneme"/>
    <property type="evidence" value="ECO:0007669"/>
    <property type="project" value="TreeGrafter"/>
</dbReference>
<keyword evidence="3" id="KW-0505">Motor protein</keyword>
<comment type="similarity">
    <text evidence="4">Belongs to the inner dynein arm light chain family.</text>
</comment>
<dbReference type="GO" id="GO:0097546">
    <property type="term" value="C:ciliary base"/>
    <property type="evidence" value="ECO:0007669"/>
    <property type="project" value="TreeGrafter"/>
</dbReference>
<evidence type="ECO:0000256" key="2">
    <source>
        <dbReference type="ARBA" id="ARBA00023054"/>
    </source>
</evidence>
<evidence type="ECO:0000256" key="5">
    <source>
        <dbReference type="SAM" id="Coils"/>
    </source>
</evidence>
<dbReference type="AlphaFoldDB" id="A0A6J8BTF0"/>
<dbReference type="Proteomes" id="UP000507470">
    <property type="component" value="Unassembled WGS sequence"/>
</dbReference>
<name>A0A6J8BTF0_MYTCO</name>
<feature type="region of interest" description="Disordered" evidence="6">
    <location>
        <begin position="1"/>
        <end position="59"/>
    </location>
</feature>
<dbReference type="EMBL" id="CACVKT020003992">
    <property type="protein sequence ID" value="CAC5387183.1"/>
    <property type="molecule type" value="Genomic_DNA"/>
</dbReference>
<keyword evidence="1" id="KW-0243">Dynein</keyword>
<protein>
    <submittedName>
        <fullName evidence="7">DNALI</fullName>
    </submittedName>
</protein>
<dbReference type="Pfam" id="PF10211">
    <property type="entry name" value="Ax_dynein_light"/>
    <property type="match status" value="1"/>
</dbReference>
<reference evidence="7 8" key="1">
    <citation type="submission" date="2020-06" db="EMBL/GenBank/DDBJ databases">
        <authorList>
            <person name="Li R."/>
            <person name="Bekaert M."/>
        </authorList>
    </citation>
    <scope>NUCLEOTIDE SEQUENCE [LARGE SCALE GENOMIC DNA]</scope>
    <source>
        <strain evidence="8">wild</strain>
    </source>
</reference>
<proteinExistence type="inferred from homology"/>